<dbReference type="InterPro" id="IPR036291">
    <property type="entry name" value="NAD(P)-bd_dom_sf"/>
</dbReference>
<protein>
    <submittedName>
        <fullName evidence="3">SDR family oxidoreductase</fullName>
    </submittedName>
</protein>
<evidence type="ECO:0000313" key="4">
    <source>
        <dbReference type="Proteomes" id="UP000278085"/>
    </source>
</evidence>
<comment type="similarity">
    <text evidence="1">Belongs to the short-chain dehydrogenases/reductases (SDR) family.</text>
</comment>
<dbReference type="PRINTS" id="PR00081">
    <property type="entry name" value="GDHRDH"/>
</dbReference>
<reference evidence="3 4" key="1">
    <citation type="submission" date="2018-12" db="EMBL/GenBank/DDBJ databases">
        <authorList>
            <person name="Yang E."/>
        </authorList>
    </citation>
    <scope>NUCLEOTIDE SEQUENCE [LARGE SCALE GENOMIC DNA]</scope>
    <source>
        <strain evidence="3 4">SOD</strain>
    </source>
</reference>
<comment type="caution">
    <text evidence="3">The sequence shown here is derived from an EMBL/GenBank/DDBJ whole genome shotgun (WGS) entry which is preliminary data.</text>
</comment>
<dbReference type="Pfam" id="PF13561">
    <property type="entry name" value="adh_short_C2"/>
    <property type="match status" value="1"/>
</dbReference>
<evidence type="ECO:0000256" key="2">
    <source>
        <dbReference type="ARBA" id="ARBA00023002"/>
    </source>
</evidence>
<dbReference type="Gene3D" id="3.40.50.720">
    <property type="entry name" value="NAD(P)-binding Rossmann-like Domain"/>
    <property type="match status" value="1"/>
</dbReference>
<name>A0A430HQC8_9BURK</name>
<organism evidence="3 4">
    <name type="scientific">Massilia atriviolacea</name>
    <dbReference type="NCBI Taxonomy" id="2495579"/>
    <lineage>
        <taxon>Bacteria</taxon>
        <taxon>Pseudomonadati</taxon>
        <taxon>Pseudomonadota</taxon>
        <taxon>Betaproteobacteria</taxon>
        <taxon>Burkholderiales</taxon>
        <taxon>Oxalobacteraceae</taxon>
        <taxon>Telluria group</taxon>
        <taxon>Massilia</taxon>
    </lineage>
</organism>
<accession>A0A430HQC8</accession>
<keyword evidence="2" id="KW-0560">Oxidoreductase</keyword>
<proteinExistence type="inferred from homology"/>
<dbReference type="OrthoDB" id="9802564at2"/>
<gene>
    <name evidence="3" type="ORF">EJB06_05875</name>
</gene>
<dbReference type="PRINTS" id="PR00080">
    <property type="entry name" value="SDRFAMILY"/>
</dbReference>
<evidence type="ECO:0000256" key="1">
    <source>
        <dbReference type="ARBA" id="ARBA00006484"/>
    </source>
</evidence>
<dbReference type="AlphaFoldDB" id="A0A430HQC8"/>
<dbReference type="PANTHER" id="PTHR42760">
    <property type="entry name" value="SHORT-CHAIN DEHYDROGENASES/REDUCTASES FAMILY MEMBER"/>
    <property type="match status" value="1"/>
</dbReference>
<dbReference type="InterPro" id="IPR002347">
    <property type="entry name" value="SDR_fam"/>
</dbReference>
<dbReference type="SUPFAM" id="SSF51735">
    <property type="entry name" value="NAD(P)-binding Rossmann-fold domains"/>
    <property type="match status" value="1"/>
</dbReference>
<dbReference type="RefSeq" id="WP_126073087.1">
    <property type="nucleotide sequence ID" value="NZ_CP051166.1"/>
</dbReference>
<evidence type="ECO:0000313" key="3">
    <source>
        <dbReference type="EMBL" id="RSZ59725.1"/>
    </source>
</evidence>
<dbReference type="GO" id="GO:0016616">
    <property type="term" value="F:oxidoreductase activity, acting on the CH-OH group of donors, NAD or NADP as acceptor"/>
    <property type="evidence" value="ECO:0007669"/>
    <property type="project" value="TreeGrafter"/>
</dbReference>
<keyword evidence="4" id="KW-1185">Reference proteome</keyword>
<dbReference type="FunFam" id="3.40.50.720:FF:000173">
    <property type="entry name" value="3-oxoacyl-[acyl-carrier protein] reductase"/>
    <property type="match status" value="1"/>
</dbReference>
<dbReference type="Proteomes" id="UP000278085">
    <property type="component" value="Unassembled WGS sequence"/>
</dbReference>
<dbReference type="EMBL" id="RXLQ01000003">
    <property type="protein sequence ID" value="RSZ59725.1"/>
    <property type="molecule type" value="Genomic_DNA"/>
</dbReference>
<sequence>MNHETDYPVIDSDASTPPLRLAGKRCLVTGGSRNLGRAICLAFAAAGARVAFTYVKDDEQVEVTRAMLRELGAEPLVFKGSVTDAAHARSTVNAVVAEWEGLDILVNNAGVMQVLPIALLEEDDWDLVLDTCLKGAYIFSRAALRPMLRAKKGHILNIGSIAGERIVESPVHYAAAKAGLQGFTRALAKEVGRYGIAVNDLSAGLLEAGMGQQAPQYRLDDYTTHCPLGRTATLEETAAFVAWLVSDENSFMSGARLTFDGGL</sequence>